<name>A0A5E7UYJ5_PSEFL</name>
<dbReference type="AlphaFoldDB" id="A0A5E7UYJ5"/>
<dbReference type="RefSeq" id="WP_150787168.1">
    <property type="nucleotide sequence ID" value="NZ_CABVJF010000017.1"/>
</dbReference>
<reference evidence="3 4" key="1">
    <citation type="submission" date="2019-09" db="EMBL/GenBank/DDBJ databases">
        <authorList>
            <person name="Chandra G."/>
            <person name="Truman W A."/>
        </authorList>
    </citation>
    <scope>NUCLEOTIDE SEQUENCE [LARGE SCALE GENOMIC DNA]</scope>
    <source>
        <strain evidence="3">PS928</strain>
    </source>
</reference>
<evidence type="ECO:0000256" key="1">
    <source>
        <dbReference type="ARBA" id="ARBA00010645"/>
    </source>
</evidence>
<dbReference type="SUPFAM" id="SSF54285">
    <property type="entry name" value="MoaD/ThiS"/>
    <property type="match status" value="1"/>
</dbReference>
<dbReference type="InterPro" id="IPR005346">
    <property type="entry name" value="RnfH"/>
</dbReference>
<sequence>MVEAMIEVEVVYAAVDRQVLLAVTVPAGTTVRAALQKSGIGEEFPELDLANCPVGIFAKVILDPDSRAVQAGDRIEIYRPLLADPKEIRRLRAAKAAEAKARNQ</sequence>
<proteinExistence type="inferred from homology"/>
<dbReference type="Pfam" id="PF03658">
    <property type="entry name" value="Ub-RnfH"/>
    <property type="match status" value="1"/>
</dbReference>
<evidence type="ECO:0000256" key="2">
    <source>
        <dbReference type="HAMAP-Rule" id="MF_00460"/>
    </source>
</evidence>
<gene>
    <name evidence="3" type="primary">rnfH</name>
    <name evidence="3" type="ORF">PS928_04219</name>
</gene>
<dbReference type="NCBIfam" id="NF002490">
    <property type="entry name" value="PRK01777.1"/>
    <property type="match status" value="1"/>
</dbReference>
<dbReference type="InterPro" id="IPR037021">
    <property type="entry name" value="RnfH_sf"/>
</dbReference>
<dbReference type="OrthoDB" id="9796575at2"/>
<evidence type="ECO:0000313" key="3">
    <source>
        <dbReference type="EMBL" id="VVQ15106.1"/>
    </source>
</evidence>
<dbReference type="EMBL" id="CABVJF010000017">
    <property type="protein sequence ID" value="VVQ15106.1"/>
    <property type="molecule type" value="Genomic_DNA"/>
</dbReference>
<dbReference type="Proteomes" id="UP000381378">
    <property type="component" value="Unassembled WGS sequence"/>
</dbReference>
<accession>A0A5E7UYJ5</accession>
<dbReference type="PANTHER" id="PTHR37483:SF1">
    <property type="entry name" value="UPF0125 PROTEIN RATB"/>
    <property type="match status" value="1"/>
</dbReference>
<dbReference type="Gene3D" id="3.10.20.280">
    <property type="entry name" value="RnfH-like"/>
    <property type="match status" value="1"/>
</dbReference>
<evidence type="ECO:0000313" key="4">
    <source>
        <dbReference type="Proteomes" id="UP000381378"/>
    </source>
</evidence>
<dbReference type="InterPro" id="IPR016155">
    <property type="entry name" value="Mopterin_synth/thiamin_S_b"/>
</dbReference>
<organism evidence="3 4">
    <name type="scientific">Pseudomonas fluorescens</name>
    <dbReference type="NCBI Taxonomy" id="294"/>
    <lineage>
        <taxon>Bacteria</taxon>
        <taxon>Pseudomonadati</taxon>
        <taxon>Pseudomonadota</taxon>
        <taxon>Gammaproteobacteria</taxon>
        <taxon>Pseudomonadales</taxon>
        <taxon>Pseudomonadaceae</taxon>
        <taxon>Pseudomonas</taxon>
    </lineage>
</organism>
<dbReference type="PANTHER" id="PTHR37483">
    <property type="entry name" value="UPF0125 PROTEIN RATB"/>
    <property type="match status" value="1"/>
</dbReference>
<comment type="similarity">
    <text evidence="1 2">Belongs to the UPF0125 (RnfH) family.</text>
</comment>
<protein>
    <recommendedName>
        <fullName evidence="2">UPF0125 protein PS928_04219</fullName>
    </recommendedName>
</protein>
<dbReference type="HAMAP" id="MF_00460">
    <property type="entry name" value="UPF0125_RnfH"/>
    <property type="match status" value="1"/>
</dbReference>